<dbReference type="Proteomes" id="UP001164743">
    <property type="component" value="Chromosome 2A"/>
</dbReference>
<dbReference type="GeneID" id="77807660"/>
<proteinExistence type="predicted"/>
<gene>
    <name evidence="2" type="ORF">PtA15_2A716</name>
</gene>
<reference evidence="2" key="1">
    <citation type="submission" date="2022-10" db="EMBL/GenBank/DDBJ databases">
        <title>Puccinia triticina Genome sequencing and assembly.</title>
        <authorList>
            <person name="Li C."/>
        </authorList>
    </citation>
    <scope>NUCLEOTIDE SEQUENCE</scope>
    <source>
        <strain evidence="2">Pt15</strain>
    </source>
</reference>
<evidence type="ECO:0000256" key="1">
    <source>
        <dbReference type="SAM" id="MobiDB-lite"/>
    </source>
</evidence>
<dbReference type="RefSeq" id="XP_053017954.1">
    <property type="nucleotide sequence ID" value="XM_053166765.1"/>
</dbReference>
<evidence type="ECO:0000313" key="3">
    <source>
        <dbReference type="Proteomes" id="UP001164743"/>
    </source>
</evidence>
<sequence length="61" mass="6430">MHPIPSLDAPKPKISGVPGFSSIPGHSASSKINSKSTRALGVTHLAHTNHAYCSSAYRTPY</sequence>
<name>A0ABY7CBJ3_9BASI</name>
<organism evidence="2 3">
    <name type="scientific">Puccinia triticina</name>
    <dbReference type="NCBI Taxonomy" id="208348"/>
    <lineage>
        <taxon>Eukaryota</taxon>
        <taxon>Fungi</taxon>
        <taxon>Dikarya</taxon>
        <taxon>Basidiomycota</taxon>
        <taxon>Pucciniomycotina</taxon>
        <taxon>Pucciniomycetes</taxon>
        <taxon>Pucciniales</taxon>
        <taxon>Pucciniaceae</taxon>
        <taxon>Puccinia</taxon>
    </lineage>
</organism>
<keyword evidence="3" id="KW-1185">Reference proteome</keyword>
<protein>
    <submittedName>
        <fullName evidence="2">Uncharacterized protein</fullName>
    </submittedName>
</protein>
<dbReference type="EMBL" id="CP110422">
    <property type="protein sequence ID" value="WAQ82399.1"/>
    <property type="molecule type" value="Genomic_DNA"/>
</dbReference>
<evidence type="ECO:0000313" key="2">
    <source>
        <dbReference type="EMBL" id="WAQ82399.1"/>
    </source>
</evidence>
<accession>A0ABY7CBJ3</accession>
<feature type="region of interest" description="Disordered" evidence="1">
    <location>
        <begin position="1"/>
        <end position="35"/>
    </location>
</feature>